<proteinExistence type="predicted"/>
<protein>
    <submittedName>
        <fullName evidence="1">Uncharacterized protein</fullName>
    </submittedName>
</protein>
<gene>
    <name evidence="1" type="ORF">F5X71_00045</name>
</gene>
<dbReference type="EMBL" id="CP046171">
    <property type="protein sequence ID" value="QIS00931.1"/>
    <property type="molecule type" value="Genomic_DNA"/>
</dbReference>
<sequence>MTATSTLACTTPNCPNPAIGTLPIYVPGDEHDHVCGPCLAAYWAARESAADDYS</sequence>
<accession>A0A6G9XJ49</accession>
<dbReference type="RefSeq" id="WP_167460088.1">
    <property type="nucleotide sequence ID" value="NZ_CP046171.1"/>
</dbReference>
<name>A0A6G9XJ49_NOCBR</name>
<organism evidence="1 2">
    <name type="scientific">Nocardia brasiliensis</name>
    <dbReference type="NCBI Taxonomy" id="37326"/>
    <lineage>
        <taxon>Bacteria</taxon>
        <taxon>Bacillati</taxon>
        <taxon>Actinomycetota</taxon>
        <taxon>Actinomycetes</taxon>
        <taxon>Mycobacteriales</taxon>
        <taxon>Nocardiaceae</taxon>
        <taxon>Nocardia</taxon>
    </lineage>
</organism>
<dbReference type="Proteomes" id="UP000501705">
    <property type="component" value="Chromosome"/>
</dbReference>
<dbReference type="AlphaFoldDB" id="A0A6G9XJ49"/>
<evidence type="ECO:0000313" key="1">
    <source>
        <dbReference type="EMBL" id="QIS00931.1"/>
    </source>
</evidence>
<evidence type="ECO:0000313" key="2">
    <source>
        <dbReference type="Proteomes" id="UP000501705"/>
    </source>
</evidence>
<reference evidence="1 2" key="1">
    <citation type="journal article" date="2019" name="ACS Chem. Biol.">
        <title>Identification and Mobilization of a Cryptic Antibiotic Biosynthesis Gene Locus from a Human-Pathogenic Nocardia Isolate.</title>
        <authorList>
            <person name="Herisse M."/>
            <person name="Ishida K."/>
            <person name="Porter J.L."/>
            <person name="Howden B."/>
            <person name="Hertweck C."/>
            <person name="Stinear T.P."/>
            <person name="Pidot S.J."/>
        </authorList>
    </citation>
    <scope>NUCLEOTIDE SEQUENCE [LARGE SCALE GENOMIC DNA]</scope>
    <source>
        <strain evidence="1 2">AUSMDU00024985</strain>
    </source>
</reference>